<name>A0A6U5VKQ5_GUITH</name>
<dbReference type="AlphaFoldDB" id="A0A6U5VKQ5"/>
<accession>A0A6U5VKQ5</accession>
<evidence type="ECO:0000313" key="3">
    <source>
        <dbReference type="EMBL" id="CAE2191138.1"/>
    </source>
</evidence>
<dbReference type="EMBL" id="HBKN01000540">
    <property type="protein sequence ID" value="CAE2191137.1"/>
    <property type="molecule type" value="Transcribed_RNA"/>
</dbReference>
<gene>
    <name evidence="1" type="ORF">GTHE00462_LOCUS447</name>
    <name evidence="2" type="ORF">GTHE00462_LOCUS448</name>
    <name evidence="3" type="ORF">GTHE00462_LOCUS449</name>
</gene>
<sequence>MSTSRSRGKTGLDEVIAERLERQRKKTSKQLYIEKSLEALSKVGNLEKIEARTKHDFSYIPGRSTAPENSRSVEKRKQEMAKLQAKQARAHIDWSETDDYGNLLLSASAHSLQLETLPQTISSGPVYPRGVTLESLNLAEENLKYSNSKTFEILEPSSLHELDRSRRFVRDYKSHENKFVLQEKDLEHELIDVASGAIKDPFLHLSQEQATDDEIFRISQAFQRSTNPQLLDLYGSYLQAGPAVFMFEQMQKAMAGGNVAELRSLSFDSSTLGPTLYSHLRGTFRVAKSLTSLNLSNLFYPMRDVDGAQLARELSSTRSLQTLNVSGNLLGKQTCWELKNWLLSNDTLRVLNLECNVIDDDAMFNLVEGLKRNSKIALESVYLGFNQIDHYALGSLMELCGQAHSKLRLLDLRSNKVSRCSTGRVREGLSRSPCLAVLNLADNRLSDVSEIGYGLHWNKSVQEVDLSRNMIQDDTFQWMELWGKNEGRIYLANSKVQRLDLRGNRLGDVAGLQIIKHLKRREMFRTMELIQLEDNFIDPLLADVISALLDKSIPWAISKRRSKRLIKQKVDKTSKYWKERDWEQLQMKRKRKVDEAVRLLKNRTADEVEIDAVVQMPWVSKVPIVRTIAWMGSQYFTGSKPVWKIQEEILYRQKVKVEGDIKNRKNLVKGVEQT</sequence>
<dbReference type="InterPro" id="IPR032675">
    <property type="entry name" value="LRR_dom_sf"/>
</dbReference>
<dbReference type="Pfam" id="PF13516">
    <property type="entry name" value="LRR_6"/>
    <property type="match status" value="2"/>
</dbReference>
<dbReference type="InterPro" id="IPR052394">
    <property type="entry name" value="LRR-containing"/>
</dbReference>
<dbReference type="EMBL" id="HBKN01000541">
    <property type="protein sequence ID" value="CAE2191138.1"/>
    <property type="molecule type" value="Transcribed_RNA"/>
</dbReference>
<dbReference type="Gene3D" id="3.80.10.10">
    <property type="entry name" value="Ribonuclease Inhibitor"/>
    <property type="match status" value="2"/>
</dbReference>
<organism evidence="3">
    <name type="scientific">Guillardia theta</name>
    <name type="common">Cryptophyte</name>
    <name type="synonym">Cryptomonas phi</name>
    <dbReference type="NCBI Taxonomy" id="55529"/>
    <lineage>
        <taxon>Eukaryota</taxon>
        <taxon>Cryptophyceae</taxon>
        <taxon>Pyrenomonadales</taxon>
        <taxon>Geminigeraceae</taxon>
        <taxon>Guillardia</taxon>
    </lineage>
</organism>
<dbReference type="EMBL" id="HBKN01000539">
    <property type="protein sequence ID" value="CAE2191136.1"/>
    <property type="molecule type" value="Transcribed_RNA"/>
</dbReference>
<dbReference type="PANTHER" id="PTHR24114:SF2">
    <property type="entry name" value="F-BOX DOMAIN-CONTAINING PROTEIN-RELATED"/>
    <property type="match status" value="1"/>
</dbReference>
<dbReference type="SMART" id="SM00368">
    <property type="entry name" value="LRR_RI"/>
    <property type="match status" value="4"/>
</dbReference>
<dbReference type="InterPro" id="IPR001611">
    <property type="entry name" value="Leu-rich_rpt"/>
</dbReference>
<dbReference type="SUPFAM" id="SSF52047">
    <property type="entry name" value="RNI-like"/>
    <property type="match status" value="1"/>
</dbReference>
<evidence type="ECO:0000313" key="1">
    <source>
        <dbReference type="EMBL" id="CAE2191136.1"/>
    </source>
</evidence>
<dbReference type="PANTHER" id="PTHR24114">
    <property type="entry name" value="LEUCINE RICH REPEAT FAMILY PROTEIN"/>
    <property type="match status" value="1"/>
</dbReference>
<evidence type="ECO:0000313" key="2">
    <source>
        <dbReference type="EMBL" id="CAE2191137.1"/>
    </source>
</evidence>
<reference evidence="3" key="1">
    <citation type="submission" date="2021-01" db="EMBL/GenBank/DDBJ databases">
        <authorList>
            <person name="Corre E."/>
            <person name="Pelletier E."/>
            <person name="Niang G."/>
            <person name="Scheremetjew M."/>
            <person name="Finn R."/>
            <person name="Kale V."/>
            <person name="Holt S."/>
            <person name="Cochrane G."/>
            <person name="Meng A."/>
            <person name="Brown T."/>
            <person name="Cohen L."/>
        </authorList>
    </citation>
    <scope>NUCLEOTIDE SEQUENCE</scope>
    <source>
        <strain evidence="3">CCMP 2712</strain>
    </source>
</reference>
<proteinExistence type="predicted"/>
<protein>
    <submittedName>
        <fullName evidence="3">Uncharacterized protein</fullName>
    </submittedName>
</protein>